<name>A0A1F7FKT3_UNCRA</name>
<dbReference type="PANTHER" id="PTHR13504">
    <property type="entry name" value="FIDO DOMAIN-CONTAINING PROTEIN DDB_G0283145"/>
    <property type="match status" value="1"/>
</dbReference>
<evidence type="ECO:0000256" key="2">
    <source>
        <dbReference type="PIRSR" id="PIRSR640198-2"/>
    </source>
</evidence>
<dbReference type="PROSITE" id="PS51459">
    <property type="entry name" value="FIDO"/>
    <property type="match status" value="1"/>
</dbReference>
<dbReference type="Pfam" id="PF02661">
    <property type="entry name" value="Fic"/>
    <property type="match status" value="1"/>
</dbReference>
<proteinExistence type="predicted"/>
<dbReference type="SUPFAM" id="SSF46785">
    <property type="entry name" value="Winged helix' DNA-binding domain"/>
    <property type="match status" value="1"/>
</dbReference>
<dbReference type="Gene3D" id="1.10.10.10">
    <property type="entry name" value="Winged helix-like DNA-binding domain superfamily/Winged helix DNA-binding domain"/>
    <property type="match status" value="1"/>
</dbReference>
<dbReference type="InterPro" id="IPR036388">
    <property type="entry name" value="WH-like_DNA-bd_sf"/>
</dbReference>
<dbReference type="AlphaFoldDB" id="A0A1F7FKT3"/>
<dbReference type="GO" id="GO:0005524">
    <property type="term" value="F:ATP binding"/>
    <property type="evidence" value="ECO:0007669"/>
    <property type="project" value="UniProtKB-KW"/>
</dbReference>
<dbReference type="EMBL" id="MFYX01000014">
    <property type="protein sequence ID" value="OGK07086.1"/>
    <property type="molecule type" value="Genomic_DNA"/>
</dbReference>
<feature type="binding site" evidence="2">
    <location>
        <begin position="205"/>
        <end position="212"/>
    </location>
    <ligand>
        <name>ATP</name>
        <dbReference type="ChEBI" id="CHEBI:30616"/>
    </ligand>
</feature>
<organism evidence="4 5">
    <name type="scientific">Candidatus Raymondbacteria bacterium RIFOXYD12_FULL_49_13</name>
    <dbReference type="NCBI Taxonomy" id="1817890"/>
    <lineage>
        <taxon>Bacteria</taxon>
        <taxon>Raymondiibacteriota</taxon>
    </lineage>
</organism>
<dbReference type="InterPro" id="IPR003812">
    <property type="entry name" value="Fido"/>
</dbReference>
<evidence type="ECO:0000256" key="1">
    <source>
        <dbReference type="PIRSR" id="PIRSR640198-1"/>
    </source>
</evidence>
<comment type="caution">
    <text evidence="4">The sequence shown here is derived from an EMBL/GenBank/DDBJ whole genome shotgun (WGS) entry which is preliminary data.</text>
</comment>
<evidence type="ECO:0000313" key="5">
    <source>
        <dbReference type="Proteomes" id="UP000179243"/>
    </source>
</evidence>
<feature type="domain" description="Fido" evidence="3">
    <location>
        <begin position="109"/>
        <end position="270"/>
    </location>
</feature>
<accession>A0A1F7FKT3</accession>
<sequence length="354" mass="40110">MDMAFTIPPVSSLPLDVATLISEIDEFKGRWESLKNMAPKQLMVLRKVATIASIGSSTRIEGSKLSDADVEAFLSRINRRSFQSRDEEEVAGYADAMNLVFGSYDDFALSENHIKQLHSVLLQYSSKDQRHKGEYKKLSNSVEAFDQTGKSMGVVFETVSPFETPFRMQELVAWYSDAMQDKSRHVLVTIAVFTVHFLAIHPFQDGNGRLSRVLTTLMLLKAGYSFVPYCSLESIVEENKENYYRSLRRAQASFKTDHSGLPEWLRFFMQMMKKQKDILIARMEQENVIAYADLPALSESILTLVSQRGKVTVAVLVLKTKANRNTVKKHLRTLVEKGLIRQNGVGKGTWYSGK</sequence>
<keyword evidence="2" id="KW-0547">Nucleotide-binding</keyword>
<dbReference type="InterPro" id="IPR036390">
    <property type="entry name" value="WH_DNA-bd_sf"/>
</dbReference>
<keyword evidence="2" id="KW-0067">ATP-binding</keyword>
<evidence type="ECO:0000259" key="3">
    <source>
        <dbReference type="PROSITE" id="PS51459"/>
    </source>
</evidence>
<gene>
    <name evidence="4" type="ORF">A2519_04920</name>
</gene>
<dbReference type="InterPro" id="IPR036597">
    <property type="entry name" value="Fido-like_dom_sf"/>
</dbReference>
<dbReference type="PANTHER" id="PTHR13504:SF38">
    <property type="entry name" value="FIDO DOMAIN-CONTAINING PROTEIN"/>
    <property type="match status" value="1"/>
</dbReference>
<dbReference type="Gene3D" id="1.10.3290.10">
    <property type="entry name" value="Fido-like domain"/>
    <property type="match status" value="1"/>
</dbReference>
<feature type="active site" evidence="1">
    <location>
        <position position="201"/>
    </location>
</feature>
<evidence type="ECO:0000313" key="4">
    <source>
        <dbReference type="EMBL" id="OGK07086.1"/>
    </source>
</evidence>
<dbReference type="InterPro" id="IPR040198">
    <property type="entry name" value="Fido_containing"/>
</dbReference>
<dbReference type="Proteomes" id="UP000179243">
    <property type="component" value="Unassembled WGS sequence"/>
</dbReference>
<reference evidence="4 5" key="1">
    <citation type="journal article" date="2016" name="Nat. Commun.">
        <title>Thousands of microbial genomes shed light on interconnected biogeochemical processes in an aquifer system.</title>
        <authorList>
            <person name="Anantharaman K."/>
            <person name="Brown C.T."/>
            <person name="Hug L.A."/>
            <person name="Sharon I."/>
            <person name="Castelle C.J."/>
            <person name="Probst A.J."/>
            <person name="Thomas B.C."/>
            <person name="Singh A."/>
            <person name="Wilkins M.J."/>
            <person name="Karaoz U."/>
            <person name="Brodie E.L."/>
            <person name="Williams K.H."/>
            <person name="Hubbard S.S."/>
            <person name="Banfield J.F."/>
        </authorList>
    </citation>
    <scope>NUCLEOTIDE SEQUENCE [LARGE SCALE GENOMIC DNA]</scope>
</reference>
<protein>
    <submittedName>
        <fullName evidence="4">AsnC family transcriptional regulator</fullName>
    </submittedName>
</protein>
<feature type="binding site" evidence="2">
    <location>
        <begin position="243"/>
        <end position="244"/>
    </location>
    <ligand>
        <name>ATP</name>
        <dbReference type="ChEBI" id="CHEBI:30616"/>
    </ligand>
</feature>
<dbReference type="SUPFAM" id="SSF140931">
    <property type="entry name" value="Fic-like"/>
    <property type="match status" value="1"/>
</dbReference>